<dbReference type="InterPro" id="IPR025198">
    <property type="entry name" value="PPK_N_dom"/>
</dbReference>
<gene>
    <name evidence="13" type="primary">ppk1</name>
    <name evidence="6" type="synonym">ppk</name>
    <name evidence="13" type="ORF">SYV04_40105</name>
</gene>
<accession>A0ABU5HGS2</accession>
<feature type="binding site" evidence="6">
    <location>
        <position position="575"/>
    </location>
    <ligand>
        <name>ATP</name>
        <dbReference type="ChEBI" id="CHEBI:30616"/>
    </ligand>
</feature>
<dbReference type="CDD" id="cd09165">
    <property type="entry name" value="PLDc_PaPPK1_C1_like"/>
    <property type="match status" value="1"/>
</dbReference>
<dbReference type="Gene3D" id="3.30.1840.10">
    <property type="entry name" value="Polyphosphate kinase middle domain"/>
    <property type="match status" value="1"/>
</dbReference>
<reference evidence="13 14" key="1">
    <citation type="submission" date="2023-12" db="EMBL/GenBank/DDBJ databases">
        <title>the genome sequence of Hyalangium sp. s54d21.</title>
        <authorList>
            <person name="Zhang X."/>
        </authorList>
    </citation>
    <scope>NUCLEOTIDE SEQUENCE [LARGE SCALE GENOMIC DNA]</scope>
    <source>
        <strain evidence="14">s54d21</strain>
    </source>
</reference>
<dbReference type="Proteomes" id="UP001291309">
    <property type="component" value="Unassembled WGS sequence"/>
</dbReference>
<dbReference type="RefSeq" id="WP_321551372.1">
    <property type="nucleotide sequence ID" value="NZ_JAXIVS010000022.1"/>
</dbReference>
<dbReference type="InterPro" id="IPR003414">
    <property type="entry name" value="PP_kinase"/>
</dbReference>
<dbReference type="Pfam" id="PF17941">
    <property type="entry name" value="PP_kinase_C_1"/>
    <property type="match status" value="1"/>
</dbReference>
<dbReference type="NCBIfam" id="TIGR03705">
    <property type="entry name" value="poly_P_kin"/>
    <property type="match status" value="1"/>
</dbReference>
<feature type="binding site" evidence="6">
    <location>
        <position position="386"/>
    </location>
    <ligand>
        <name>Mg(2+)</name>
        <dbReference type="ChEBI" id="CHEBI:18420"/>
    </ligand>
</feature>
<proteinExistence type="inferred from homology"/>
<evidence type="ECO:0000256" key="1">
    <source>
        <dbReference type="ARBA" id="ARBA00022553"/>
    </source>
</evidence>
<feature type="domain" description="Polyphosphate kinase middle" evidence="9">
    <location>
        <begin position="129"/>
        <end position="315"/>
    </location>
</feature>
<feature type="region of interest" description="Disordered" evidence="8">
    <location>
        <begin position="708"/>
        <end position="729"/>
    </location>
</feature>
<dbReference type="Pfam" id="PF13089">
    <property type="entry name" value="PP_kinase_N"/>
    <property type="match status" value="1"/>
</dbReference>
<dbReference type="InterPro" id="IPR025200">
    <property type="entry name" value="PPK_C_dom2"/>
</dbReference>
<feature type="domain" description="Polyphosphate kinase C-terminal" evidence="11">
    <location>
        <begin position="514"/>
        <end position="685"/>
    </location>
</feature>
<evidence type="ECO:0000256" key="5">
    <source>
        <dbReference type="ARBA" id="ARBA00022840"/>
    </source>
</evidence>
<evidence type="ECO:0000259" key="9">
    <source>
        <dbReference type="Pfam" id="PF02503"/>
    </source>
</evidence>
<dbReference type="HAMAP" id="MF_00347">
    <property type="entry name" value="Polyphosphate_kinase"/>
    <property type="match status" value="1"/>
</dbReference>
<dbReference type="PANTHER" id="PTHR30218:SF0">
    <property type="entry name" value="POLYPHOSPHATE KINASE"/>
    <property type="match status" value="1"/>
</dbReference>
<dbReference type="PANTHER" id="PTHR30218">
    <property type="entry name" value="POLYPHOSPHATE KINASE"/>
    <property type="match status" value="1"/>
</dbReference>
<evidence type="ECO:0000256" key="4">
    <source>
        <dbReference type="ARBA" id="ARBA00022777"/>
    </source>
</evidence>
<keyword evidence="1 6" id="KW-0597">Phosphoprotein</keyword>
<dbReference type="SUPFAM" id="SSF140356">
    <property type="entry name" value="PPK N-terminal domain-like"/>
    <property type="match status" value="1"/>
</dbReference>
<keyword evidence="4 6" id="KW-0418">Kinase</keyword>
<feature type="domain" description="Polyphosphate kinase N-terminal" evidence="10">
    <location>
        <begin position="15"/>
        <end position="120"/>
    </location>
</feature>
<evidence type="ECO:0000313" key="14">
    <source>
        <dbReference type="Proteomes" id="UP001291309"/>
    </source>
</evidence>
<evidence type="ECO:0000256" key="3">
    <source>
        <dbReference type="ARBA" id="ARBA00022741"/>
    </source>
</evidence>
<feature type="binding site" evidence="6">
    <location>
        <position position="603"/>
    </location>
    <ligand>
        <name>ATP</name>
        <dbReference type="ChEBI" id="CHEBI:30616"/>
    </ligand>
</feature>
<dbReference type="NCBIfam" id="NF003918">
    <property type="entry name" value="PRK05443.1-2"/>
    <property type="match status" value="1"/>
</dbReference>
<evidence type="ECO:0000259" key="12">
    <source>
        <dbReference type="Pfam" id="PF17941"/>
    </source>
</evidence>
<feature type="domain" description="Polyphosphate kinase C-terminal" evidence="12">
    <location>
        <begin position="343"/>
        <end position="507"/>
    </location>
</feature>
<sequence length="729" mass="80691">MQESVFVDLNDPQLFINRELSWLAFNERVLADVADASLPIYERLKFFAITTSNLDEFFMVRVAGLKQQLASGVAETAADGMLPAEQLSAISERVHAMVDAAYRLWREELLPKLASHGVAVLTRDKLTSEQKAAAKTYFSSSVFPALTPLAVDPGHPFPHLRNKSLNVAVLLRREGPKRKRNMRETSLAVVQVPSVLSRLVPLPAPQGVVLAVLPLEELISLCAGELFPGFAVEQTAAFRVTRNWDLNVDEEESADLLSTIQEELRRRDRGAAVRLELDAAASAELEAALAAALKLGTPDVYRLHGPLQPSDLMTLTDLDARPELRVEPFVPAVPPVLRDEEPVLSVIAKKDLLLHHPYESFDPVVRFLEEAAEDPNVLAIKQTLYRTSGDSPIARALTRAVENGKQVAVLVEIKARLDEANNIAWARRMEENGVHVVYGLIGLKTHCKVAMVVRREGNGIRRYVHLGTGNYNPTTARQYTDLSLFTTRQEIAEDVTALFNMLTGYSTAPQWKRLAVAPMGLQEKVLSLIQREVDKAKKGEPARIVAKMNSLVDPSVIRALYVASQVGVRIDLLVRGVCCLRPGVPGVSENIRVTSVVDRFLEHSRVFAFGEGAQAEVWMSSADWMPRNFVRRIETMFPVEEPALRQRLLDEVLGVGLKDNVKARRLQREGTYVPVGQDGAPVRSQMVLLEMARRMADPKPIESLMRHAAAPELPAETLRSPTAPVPPAS</sequence>
<organism evidence="13 14">
    <name type="scientific">Hyalangium rubrum</name>
    <dbReference type="NCBI Taxonomy" id="3103134"/>
    <lineage>
        <taxon>Bacteria</taxon>
        <taxon>Pseudomonadati</taxon>
        <taxon>Myxococcota</taxon>
        <taxon>Myxococcia</taxon>
        <taxon>Myxococcales</taxon>
        <taxon>Cystobacterineae</taxon>
        <taxon>Archangiaceae</taxon>
        <taxon>Hyalangium</taxon>
    </lineage>
</organism>
<dbReference type="EC" id="2.7.4.1" evidence="6 7"/>
<evidence type="ECO:0000256" key="8">
    <source>
        <dbReference type="SAM" id="MobiDB-lite"/>
    </source>
</evidence>
<dbReference type="NCBIfam" id="NF003921">
    <property type="entry name" value="PRK05443.2-2"/>
    <property type="match status" value="1"/>
</dbReference>
<evidence type="ECO:0000259" key="11">
    <source>
        <dbReference type="Pfam" id="PF13090"/>
    </source>
</evidence>
<dbReference type="CDD" id="cd09168">
    <property type="entry name" value="PLDc_PaPPK1_C2_like"/>
    <property type="match status" value="1"/>
</dbReference>
<comment type="catalytic activity">
    <reaction evidence="6 7">
        <text>[phosphate](n) + ATP = [phosphate](n+1) + ADP</text>
        <dbReference type="Rhea" id="RHEA:19573"/>
        <dbReference type="Rhea" id="RHEA-COMP:9859"/>
        <dbReference type="Rhea" id="RHEA-COMP:14280"/>
        <dbReference type="ChEBI" id="CHEBI:16838"/>
        <dbReference type="ChEBI" id="CHEBI:30616"/>
        <dbReference type="ChEBI" id="CHEBI:456216"/>
        <dbReference type="EC" id="2.7.4.1"/>
    </reaction>
</comment>
<comment type="cofactor">
    <cofactor evidence="6">
        <name>Mg(2+)</name>
        <dbReference type="ChEBI" id="CHEBI:18420"/>
    </cofactor>
</comment>
<dbReference type="InterPro" id="IPR036832">
    <property type="entry name" value="PPK_N_dom_sf"/>
</dbReference>
<keyword evidence="5 6" id="KW-0067">ATP-binding</keyword>
<evidence type="ECO:0000313" key="13">
    <source>
        <dbReference type="EMBL" id="MDY7232658.1"/>
    </source>
</evidence>
<name>A0ABU5HGS2_9BACT</name>
<dbReference type="GO" id="GO:0008976">
    <property type="term" value="F:polyphosphate kinase activity"/>
    <property type="evidence" value="ECO:0007669"/>
    <property type="project" value="UniProtKB-EC"/>
</dbReference>
<dbReference type="SUPFAM" id="SSF56024">
    <property type="entry name" value="Phospholipase D/nuclease"/>
    <property type="match status" value="2"/>
</dbReference>
<dbReference type="SUPFAM" id="SSF143724">
    <property type="entry name" value="PHP14-like"/>
    <property type="match status" value="1"/>
</dbReference>
<dbReference type="InterPro" id="IPR036830">
    <property type="entry name" value="PP_kinase_middle_dom_sf"/>
</dbReference>
<comment type="PTM">
    <text evidence="6 7">An intermediate of this reaction is the autophosphorylated ppk in which a phosphate is covalently linked to a histidine residue through a N-P bond.</text>
</comment>
<feature type="active site" description="Phosphohistidine intermediate" evidence="6">
    <location>
        <position position="446"/>
    </location>
</feature>
<feature type="binding site" evidence="6">
    <location>
        <position position="53"/>
    </location>
    <ligand>
        <name>ATP</name>
        <dbReference type="ChEBI" id="CHEBI:30616"/>
    </ligand>
</feature>
<comment type="similarity">
    <text evidence="6 7">Belongs to the polyphosphate kinase 1 (PPK1) family.</text>
</comment>
<dbReference type="Pfam" id="PF13090">
    <property type="entry name" value="PP_kinase_C"/>
    <property type="match status" value="1"/>
</dbReference>
<dbReference type="Gene3D" id="1.20.58.310">
    <property type="entry name" value="Polyphosphate kinase N-terminal domain"/>
    <property type="match status" value="1"/>
</dbReference>
<feature type="binding site" evidence="6">
    <location>
        <position position="479"/>
    </location>
    <ligand>
        <name>ATP</name>
        <dbReference type="ChEBI" id="CHEBI:30616"/>
    </ligand>
</feature>
<dbReference type="Pfam" id="PF02503">
    <property type="entry name" value="PP_kinase"/>
    <property type="match status" value="1"/>
</dbReference>
<keyword evidence="6" id="KW-0460">Magnesium</keyword>
<feature type="binding site" evidence="6">
    <location>
        <position position="416"/>
    </location>
    <ligand>
        <name>Mg(2+)</name>
        <dbReference type="ChEBI" id="CHEBI:18420"/>
    </ligand>
</feature>
<keyword evidence="14" id="KW-1185">Reference proteome</keyword>
<dbReference type="EMBL" id="JAXIVS010000022">
    <property type="protein sequence ID" value="MDY7232658.1"/>
    <property type="molecule type" value="Genomic_DNA"/>
</dbReference>
<evidence type="ECO:0000256" key="6">
    <source>
        <dbReference type="HAMAP-Rule" id="MF_00347"/>
    </source>
</evidence>
<keyword evidence="2 6" id="KW-0808">Transferase</keyword>
<dbReference type="InterPro" id="IPR024953">
    <property type="entry name" value="PP_kinase_middle"/>
</dbReference>
<comment type="caution">
    <text evidence="13">The sequence shown here is derived from an EMBL/GenBank/DDBJ whole genome shotgun (WGS) entry which is preliminary data.</text>
</comment>
<evidence type="ECO:0000259" key="10">
    <source>
        <dbReference type="Pfam" id="PF13089"/>
    </source>
</evidence>
<dbReference type="Gene3D" id="3.30.870.10">
    <property type="entry name" value="Endonuclease Chain A"/>
    <property type="match status" value="2"/>
</dbReference>
<dbReference type="PIRSF" id="PIRSF015589">
    <property type="entry name" value="PP_kinase"/>
    <property type="match status" value="1"/>
</dbReference>
<evidence type="ECO:0000256" key="2">
    <source>
        <dbReference type="ARBA" id="ARBA00022679"/>
    </source>
</evidence>
<dbReference type="InterPro" id="IPR041108">
    <property type="entry name" value="PP_kinase_C_1"/>
</dbReference>
<protein>
    <recommendedName>
        <fullName evidence="6 7">Polyphosphate kinase</fullName>
        <ecNumber evidence="6 7">2.7.4.1</ecNumber>
    </recommendedName>
    <alternativeName>
        <fullName evidence="6">ATP-polyphosphate phosphotransferase</fullName>
    </alternativeName>
    <alternativeName>
        <fullName evidence="6">Polyphosphoric acid kinase</fullName>
    </alternativeName>
</protein>
<comment type="function">
    <text evidence="6 7">Catalyzes the reversible transfer of the terminal phosphate of ATP to form a long-chain polyphosphate (polyP).</text>
</comment>
<evidence type="ECO:0000256" key="7">
    <source>
        <dbReference type="RuleBase" id="RU003800"/>
    </source>
</evidence>
<keyword evidence="6" id="KW-0479">Metal-binding</keyword>
<keyword evidence="3 6" id="KW-0547">Nucleotide-binding</keyword>
<dbReference type="NCBIfam" id="NF003917">
    <property type="entry name" value="PRK05443.1-1"/>
    <property type="match status" value="1"/>
</dbReference>